<proteinExistence type="predicted"/>
<evidence type="ECO:0000259" key="2">
    <source>
        <dbReference type="Pfam" id="PF25591"/>
    </source>
</evidence>
<dbReference type="KEGG" id="baqk:QN215_09165"/>
<gene>
    <name evidence="3" type="ORF">QN215_09165</name>
</gene>
<evidence type="ECO:0000256" key="1">
    <source>
        <dbReference type="SAM" id="MobiDB-lite"/>
    </source>
</evidence>
<dbReference type="EMBL" id="CP129674">
    <property type="protein sequence ID" value="XDS44413.1"/>
    <property type="molecule type" value="Genomic_DNA"/>
</dbReference>
<organism evidence="3">
    <name type="scientific">Bifidobacterium aquikefiricola</name>
    <dbReference type="NCBI Taxonomy" id="3059038"/>
    <lineage>
        <taxon>Bacteria</taxon>
        <taxon>Bacillati</taxon>
        <taxon>Actinomycetota</taxon>
        <taxon>Actinomycetes</taxon>
        <taxon>Bifidobacteriales</taxon>
        <taxon>Bifidobacteriaceae</taxon>
        <taxon>Bifidobacterium</taxon>
    </lineage>
</organism>
<evidence type="ECO:0000313" key="3">
    <source>
        <dbReference type="EMBL" id="XDS44413.1"/>
    </source>
</evidence>
<feature type="region of interest" description="Disordered" evidence="1">
    <location>
        <begin position="1"/>
        <end position="55"/>
    </location>
</feature>
<protein>
    <recommendedName>
        <fullName evidence="2">Leucine rich repeat variant domain-containing protein</fullName>
    </recommendedName>
</protein>
<accession>A0AB39U6G9</accession>
<dbReference type="RefSeq" id="WP_369344002.1">
    <property type="nucleotide sequence ID" value="NZ_CP129674.1"/>
</dbReference>
<dbReference type="Pfam" id="PF25591">
    <property type="entry name" value="LRV_2"/>
    <property type="match status" value="1"/>
</dbReference>
<feature type="compositionally biased region" description="Basic residues" evidence="1">
    <location>
        <begin position="1"/>
        <end position="10"/>
    </location>
</feature>
<dbReference type="AlphaFoldDB" id="A0AB39U6G9"/>
<dbReference type="InterPro" id="IPR057893">
    <property type="entry name" value="LRV_2"/>
</dbReference>
<name>A0AB39U6G9_9BIFI</name>
<feature type="domain" description="Leucine rich repeat variant" evidence="2">
    <location>
        <begin position="53"/>
        <end position="104"/>
    </location>
</feature>
<feature type="compositionally biased region" description="Polar residues" evidence="1">
    <location>
        <begin position="12"/>
        <end position="23"/>
    </location>
</feature>
<reference evidence="3" key="1">
    <citation type="submission" date="2023-07" db="EMBL/GenBank/DDBJ databases">
        <title>Bifidobacterium aquikefiriaerophilum sp. nov. and Bifidobacterium eccum sp. nov., isolated from water kefir.</title>
        <authorList>
            <person name="Breselge S."/>
            <person name="Bellassi P."/>
            <person name="Barcenilla C."/>
            <person name="Alvarez-Ordonez A."/>
            <person name="Morelli L."/>
            <person name="Cotter P.D."/>
        </authorList>
    </citation>
    <scope>NUCLEOTIDE SEQUENCE</scope>
    <source>
        <strain evidence="3">WK041_4_12</strain>
    </source>
</reference>
<sequence length="127" mass="13683">MGKHRGRHAARLTTTHLQASNTRLLAVREDADNMTAPGSASSLQPPKPPLPRTPLTACDPDTPLSALWAIAREQPELRRYIIANPSATPDLLEYIAQSGGPGVTHCMRILLDSLESKAHDLSSRTAA</sequence>